<keyword evidence="10" id="KW-1133">Transmembrane helix</keyword>
<comment type="subcellular location">
    <subcellularLocation>
        <location evidence="1">Membrane</location>
        <topology evidence="1">Single-pass type I membrane protein</topology>
    </subcellularLocation>
</comment>
<evidence type="ECO:0000256" key="17">
    <source>
        <dbReference type="SAM" id="SignalP"/>
    </source>
</evidence>
<dbReference type="InterPro" id="IPR011009">
    <property type="entry name" value="Kinase-like_dom_sf"/>
</dbReference>
<evidence type="ECO:0000256" key="5">
    <source>
        <dbReference type="ARBA" id="ARBA00022692"/>
    </source>
</evidence>
<dbReference type="GO" id="GO:0004674">
    <property type="term" value="F:protein serine/threonine kinase activity"/>
    <property type="evidence" value="ECO:0007669"/>
    <property type="project" value="UniProtKB-KW"/>
</dbReference>
<dbReference type="InterPro" id="IPR008271">
    <property type="entry name" value="Ser/Thr_kinase_AS"/>
</dbReference>
<dbReference type="Gene3D" id="1.10.510.10">
    <property type="entry name" value="Transferase(Phosphotransferase) domain 1"/>
    <property type="match status" value="1"/>
</dbReference>
<evidence type="ECO:0000256" key="4">
    <source>
        <dbReference type="ARBA" id="ARBA00022679"/>
    </source>
</evidence>
<evidence type="ECO:0000256" key="2">
    <source>
        <dbReference type="ARBA" id="ARBA00012513"/>
    </source>
</evidence>
<dbReference type="InterPro" id="IPR000719">
    <property type="entry name" value="Prot_kinase_dom"/>
</dbReference>
<evidence type="ECO:0000256" key="7">
    <source>
        <dbReference type="ARBA" id="ARBA00022741"/>
    </source>
</evidence>
<keyword evidence="3" id="KW-0723">Serine/threonine-protein kinase</keyword>
<feature type="domain" description="Protein kinase" evidence="18">
    <location>
        <begin position="352"/>
        <end position="639"/>
    </location>
</feature>
<dbReference type="GeneID" id="115728452"/>
<dbReference type="Pfam" id="PF13947">
    <property type="entry name" value="GUB_WAK_bind"/>
    <property type="match status" value="1"/>
</dbReference>
<evidence type="ECO:0000256" key="13">
    <source>
        <dbReference type="ARBA" id="ARBA00047899"/>
    </source>
</evidence>
<dbReference type="KEGG" id="rarg:115728452"/>
<keyword evidence="11" id="KW-0472">Membrane</keyword>
<evidence type="ECO:0000256" key="11">
    <source>
        <dbReference type="ARBA" id="ARBA00023136"/>
    </source>
</evidence>
<sequence length="669" mass="73445">MAPPLFSTLICLVTVVVAAQPKDDDASYYDRCRPFACGGINFSFPFSDAETFGTGRLDCGLPHFQVSCDSSGHPVLDLPGTRYQVRTLYPGHDERALTVVNTQLIKDLNASSCDSLQNLTVPSSGVKIANLSLPPQWRFYLTFFVCASGIALSRELADWTVVKSSCEASELYLWMNRSSDPSIDSDYSYAGKTPLGCRLVEVPVSDVLGLRSSGFMNKSNDARWSDVLDLMREGFPLVWSAIPDCDGCELRGGRCGFDAAGSGKVVCFCGGGCKKPDKTNLIIGCALGSASLVLLMTLLYVFKKRIPSVQETSCFGKDETAEERANADQFIRNYQSTLLTKYSYKDIKKMTNALKERLGEGGYGTVYKGRLPDGRPIAVKMLDKSSNNSQEFINEVATIGTIHHVNIIRLLGFCLEGSKRGLIYEYMPNGSLGDLLHKEGPNLSLATEKLLEIAIGVALGIEYLHKGCSSRILHLDIKPHNVLLDQNLNPKISDFGLAKMYSRNKSFITMTGARGTIGFIAPEIFMRNLGNPSHKSDVYSFGMLLLEMVGGRKHEDMKGTASSESYFPGRIYDEISEERAQEFGDLVEEEEVAVSRKMVMVGLWCIQINPKDRPSMTQVLEMLMGSSTSIPMPPKPQFFSPPRAQVEPGSSSTDADASIVPLTLDSQEM</sequence>
<keyword evidence="19" id="KW-1185">Reference proteome</keyword>
<comment type="catalytic activity">
    <reaction evidence="14">
        <text>L-seryl-[protein] + ATP = O-phospho-L-seryl-[protein] + ADP + H(+)</text>
        <dbReference type="Rhea" id="RHEA:17989"/>
        <dbReference type="Rhea" id="RHEA-COMP:9863"/>
        <dbReference type="Rhea" id="RHEA-COMP:11604"/>
        <dbReference type="ChEBI" id="CHEBI:15378"/>
        <dbReference type="ChEBI" id="CHEBI:29999"/>
        <dbReference type="ChEBI" id="CHEBI:30616"/>
        <dbReference type="ChEBI" id="CHEBI:83421"/>
        <dbReference type="ChEBI" id="CHEBI:456216"/>
        <dbReference type="EC" id="2.7.11.1"/>
    </reaction>
</comment>
<dbReference type="GO" id="GO:0005524">
    <property type="term" value="F:ATP binding"/>
    <property type="evidence" value="ECO:0007669"/>
    <property type="project" value="UniProtKB-UniRule"/>
</dbReference>
<evidence type="ECO:0000256" key="1">
    <source>
        <dbReference type="ARBA" id="ARBA00004479"/>
    </source>
</evidence>
<evidence type="ECO:0000256" key="6">
    <source>
        <dbReference type="ARBA" id="ARBA00022729"/>
    </source>
</evidence>
<dbReference type="GO" id="GO:0016020">
    <property type="term" value="C:membrane"/>
    <property type="evidence" value="ECO:0007669"/>
    <property type="project" value="UniProtKB-SubCell"/>
</dbReference>
<keyword evidence="9 15" id="KW-0067">ATP-binding</keyword>
<gene>
    <name evidence="20 21" type="primary">LOC115728452</name>
</gene>
<evidence type="ECO:0000256" key="3">
    <source>
        <dbReference type="ARBA" id="ARBA00022527"/>
    </source>
</evidence>
<dbReference type="Gene3D" id="3.30.200.20">
    <property type="entry name" value="Phosphorylase Kinase, domain 1"/>
    <property type="match status" value="1"/>
</dbReference>
<dbReference type="SMART" id="SM00220">
    <property type="entry name" value="S_TKc"/>
    <property type="match status" value="1"/>
</dbReference>
<accession>A0A8B8MX21</accession>
<dbReference type="InterPro" id="IPR017441">
    <property type="entry name" value="Protein_kinase_ATP_BS"/>
</dbReference>
<dbReference type="Pfam" id="PF14380">
    <property type="entry name" value="WAK_assoc"/>
    <property type="match status" value="1"/>
</dbReference>
<dbReference type="PROSITE" id="PS00107">
    <property type="entry name" value="PROTEIN_KINASE_ATP"/>
    <property type="match status" value="1"/>
</dbReference>
<dbReference type="EC" id="2.7.11.1" evidence="2"/>
<feature type="binding site" evidence="15">
    <location>
        <position position="380"/>
    </location>
    <ligand>
        <name>ATP</name>
        <dbReference type="ChEBI" id="CHEBI:30616"/>
    </ligand>
</feature>
<evidence type="ECO:0000256" key="8">
    <source>
        <dbReference type="ARBA" id="ARBA00022777"/>
    </source>
</evidence>
<dbReference type="PROSITE" id="PS00108">
    <property type="entry name" value="PROTEIN_KINASE_ST"/>
    <property type="match status" value="1"/>
</dbReference>
<keyword evidence="7 15" id="KW-0547">Nucleotide-binding</keyword>
<dbReference type="InterPro" id="IPR025287">
    <property type="entry name" value="WAK_GUB"/>
</dbReference>
<dbReference type="SUPFAM" id="SSF56112">
    <property type="entry name" value="Protein kinase-like (PK-like)"/>
    <property type="match status" value="1"/>
</dbReference>
<evidence type="ECO:0000256" key="15">
    <source>
        <dbReference type="PROSITE-ProRule" id="PRU10141"/>
    </source>
</evidence>
<comment type="catalytic activity">
    <reaction evidence="13">
        <text>L-threonyl-[protein] + ATP = O-phospho-L-threonyl-[protein] + ADP + H(+)</text>
        <dbReference type="Rhea" id="RHEA:46608"/>
        <dbReference type="Rhea" id="RHEA-COMP:11060"/>
        <dbReference type="Rhea" id="RHEA-COMP:11605"/>
        <dbReference type="ChEBI" id="CHEBI:15378"/>
        <dbReference type="ChEBI" id="CHEBI:30013"/>
        <dbReference type="ChEBI" id="CHEBI:30616"/>
        <dbReference type="ChEBI" id="CHEBI:61977"/>
        <dbReference type="ChEBI" id="CHEBI:456216"/>
        <dbReference type="EC" id="2.7.11.1"/>
    </reaction>
</comment>
<dbReference type="RefSeq" id="XP_030514645.1">
    <property type="nucleotide sequence ID" value="XM_030658785.1"/>
</dbReference>
<keyword evidence="5" id="KW-0812">Transmembrane</keyword>
<protein>
    <recommendedName>
        <fullName evidence="2">non-specific serine/threonine protein kinase</fullName>
        <ecNumber evidence="2">2.7.11.1</ecNumber>
    </recommendedName>
</protein>
<keyword evidence="4" id="KW-0808">Transferase</keyword>
<evidence type="ECO:0000313" key="21">
    <source>
        <dbReference type="RefSeq" id="XP_030514652.1"/>
    </source>
</evidence>
<keyword evidence="6 17" id="KW-0732">Signal</keyword>
<evidence type="ECO:0000256" key="14">
    <source>
        <dbReference type="ARBA" id="ARBA00048679"/>
    </source>
</evidence>
<keyword evidence="8" id="KW-0418">Kinase</keyword>
<evidence type="ECO:0000256" key="9">
    <source>
        <dbReference type="ARBA" id="ARBA00022840"/>
    </source>
</evidence>
<feature type="signal peptide" evidence="17">
    <location>
        <begin position="1"/>
        <end position="18"/>
    </location>
</feature>
<dbReference type="InterPro" id="IPR045874">
    <property type="entry name" value="LRK10/LRL21-25-like"/>
</dbReference>
<keyword evidence="12" id="KW-0325">Glycoprotein</keyword>
<dbReference type="PANTHER" id="PTHR27009">
    <property type="entry name" value="RUST RESISTANCE KINASE LR10-RELATED"/>
    <property type="match status" value="1"/>
</dbReference>
<dbReference type="PROSITE" id="PS50011">
    <property type="entry name" value="PROTEIN_KINASE_DOM"/>
    <property type="match status" value="1"/>
</dbReference>
<feature type="region of interest" description="Disordered" evidence="16">
    <location>
        <begin position="631"/>
        <end position="669"/>
    </location>
</feature>
<organism evidence="19 21">
    <name type="scientific">Rhodamnia argentea</name>
    <dbReference type="NCBI Taxonomy" id="178133"/>
    <lineage>
        <taxon>Eukaryota</taxon>
        <taxon>Viridiplantae</taxon>
        <taxon>Streptophyta</taxon>
        <taxon>Embryophyta</taxon>
        <taxon>Tracheophyta</taxon>
        <taxon>Spermatophyta</taxon>
        <taxon>Magnoliopsida</taxon>
        <taxon>eudicotyledons</taxon>
        <taxon>Gunneridae</taxon>
        <taxon>Pentapetalae</taxon>
        <taxon>rosids</taxon>
        <taxon>malvids</taxon>
        <taxon>Myrtales</taxon>
        <taxon>Myrtaceae</taxon>
        <taxon>Myrtoideae</taxon>
        <taxon>Myrteae</taxon>
        <taxon>Australasian group</taxon>
        <taxon>Rhodamnia</taxon>
    </lineage>
</organism>
<feature type="chain" id="PRO_5044666885" description="non-specific serine/threonine protein kinase" evidence="17">
    <location>
        <begin position="19"/>
        <end position="669"/>
    </location>
</feature>
<dbReference type="InterPro" id="IPR032872">
    <property type="entry name" value="WAK_assoc_C"/>
</dbReference>
<proteinExistence type="predicted"/>
<dbReference type="RefSeq" id="XP_030514652.1">
    <property type="nucleotide sequence ID" value="XM_030658792.1"/>
</dbReference>
<dbReference type="AlphaFoldDB" id="A0A8B8MX21"/>
<dbReference type="OrthoDB" id="544400at2759"/>
<evidence type="ECO:0000256" key="16">
    <source>
        <dbReference type="SAM" id="MobiDB-lite"/>
    </source>
</evidence>
<dbReference type="Pfam" id="PF00069">
    <property type="entry name" value="Pkinase"/>
    <property type="match status" value="1"/>
</dbReference>
<evidence type="ECO:0000313" key="20">
    <source>
        <dbReference type="RefSeq" id="XP_030514645.1"/>
    </source>
</evidence>
<evidence type="ECO:0000259" key="18">
    <source>
        <dbReference type="PROSITE" id="PS50011"/>
    </source>
</evidence>
<evidence type="ECO:0000256" key="12">
    <source>
        <dbReference type="ARBA" id="ARBA00023180"/>
    </source>
</evidence>
<dbReference type="Proteomes" id="UP000827889">
    <property type="component" value="Chromosome 6"/>
</dbReference>
<reference evidence="20 21" key="1">
    <citation type="submission" date="2025-04" db="UniProtKB">
        <authorList>
            <consortium name="RefSeq"/>
        </authorList>
    </citation>
    <scope>IDENTIFICATION</scope>
</reference>
<evidence type="ECO:0000256" key="10">
    <source>
        <dbReference type="ARBA" id="ARBA00022989"/>
    </source>
</evidence>
<dbReference type="FunFam" id="3.30.200.20:FF:000178">
    <property type="entry name" value="serine/threonine-protein kinase PBS1-like"/>
    <property type="match status" value="1"/>
</dbReference>
<evidence type="ECO:0000313" key="19">
    <source>
        <dbReference type="Proteomes" id="UP000827889"/>
    </source>
</evidence>
<dbReference type="GO" id="GO:0030247">
    <property type="term" value="F:polysaccharide binding"/>
    <property type="evidence" value="ECO:0007669"/>
    <property type="project" value="InterPro"/>
</dbReference>
<name>A0A8B8MX21_9MYRT</name>
<dbReference type="FunFam" id="1.10.510.10:FF:000590">
    <property type="entry name" value="PR5-like receptor kinase"/>
    <property type="match status" value="1"/>
</dbReference>